<accession>A0A0U4CR81</accession>
<dbReference type="AlphaFoldDB" id="A0A0U4CR81"/>
<feature type="signal peptide" evidence="1">
    <location>
        <begin position="1"/>
        <end position="25"/>
    </location>
</feature>
<protein>
    <recommendedName>
        <fullName evidence="2">AB hydrolase-1 domain-containing protein</fullName>
    </recommendedName>
</protein>
<organism evidence="3 4">
    <name type="scientific">Aeromicrobium erythreum</name>
    <dbReference type="NCBI Taxonomy" id="2041"/>
    <lineage>
        <taxon>Bacteria</taxon>
        <taxon>Bacillati</taxon>
        <taxon>Actinomycetota</taxon>
        <taxon>Actinomycetes</taxon>
        <taxon>Propionibacteriales</taxon>
        <taxon>Nocardioidaceae</taxon>
        <taxon>Aeromicrobium</taxon>
    </lineage>
</organism>
<dbReference type="EMBL" id="CP011502">
    <property type="protein sequence ID" value="ALX05622.1"/>
    <property type="molecule type" value="Genomic_DNA"/>
</dbReference>
<evidence type="ECO:0000256" key="1">
    <source>
        <dbReference type="SAM" id="SignalP"/>
    </source>
</evidence>
<keyword evidence="4" id="KW-1185">Reference proteome</keyword>
<dbReference type="PANTHER" id="PTHR43689">
    <property type="entry name" value="HYDROLASE"/>
    <property type="match status" value="1"/>
</dbReference>
<dbReference type="KEGG" id="aer:AERYTH_13410"/>
<reference evidence="3 4" key="1">
    <citation type="journal article" date="1991" name="Int. J. Syst. Bacteriol.">
        <title>Description of the erythromycin-producing bacterium Arthrobacter sp. strain NRRL B-3381 as Aeromicrobium erythreum gen. nov., sp. nov.</title>
        <authorList>
            <person name="Miller E.S."/>
            <person name="Woese C.R."/>
            <person name="Brenner S."/>
        </authorList>
    </citation>
    <scope>NUCLEOTIDE SEQUENCE [LARGE SCALE GENOMIC DNA]</scope>
    <source>
        <strain evidence="3 4">AR18</strain>
    </source>
</reference>
<dbReference type="STRING" id="2041.AERYTH_13410"/>
<dbReference type="Pfam" id="PF12697">
    <property type="entry name" value="Abhydrolase_6"/>
    <property type="match status" value="1"/>
</dbReference>
<dbReference type="InterPro" id="IPR000073">
    <property type="entry name" value="AB_hydrolase_1"/>
</dbReference>
<evidence type="ECO:0000259" key="2">
    <source>
        <dbReference type="Pfam" id="PF12697"/>
    </source>
</evidence>
<feature type="chain" id="PRO_5038968541" description="AB hydrolase-1 domain-containing protein" evidence="1">
    <location>
        <begin position="26"/>
        <end position="342"/>
    </location>
</feature>
<evidence type="ECO:0000313" key="4">
    <source>
        <dbReference type="Proteomes" id="UP000067689"/>
    </source>
</evidence>
<evidence type="ECO:0000313" key="3">
    <source>
        <dbReference type="EMBL" id="ALX05622.1"/>
    </source>
</evidence>
<feature type="domain" description="AB hydrolase-1" evidence="2">
    <location>
        <begin position="83"/>
        <end position="320"/>
    </location>
</feature>
<gene>
    <name evidence="3" type="ORF">AERYTH_13410</name>
</gene>
<sequence>MSPAPSRLAALAATAGAFVAAGVTAKVVDTRRREHRREQRGEEVPFGSVHSPVRTVVASDGVALNVEVDEADAAHADSAAPTVVFVHGWVCTLDTWHYQRLALRGLVRMVFYDQRSHGGSGRSTRQGSSFGQLADDLRTVLDEVVPEGPVVLVGHSMGGITVQQLAAESPELFGDRVVGAVLLSTSDNRLVRQSPALRRVLPFLRAGAPLLDWGRTFNSYSVIRRWAVGPDAPRKYADMSDEMILRAQTHVLLDFYPAFVDLDVRSGAEGLGRVPVVVACGDHDLLTPIKHARRLARTIEDARLVTLGGAGHMVPFEENVAVTRIIEDLLDRIGHPVREGDR</sequence>
<dbReference type="GO" id="GO:0003824">
    <property type="term" value="F:catalytic activity"/>
    <property type="evidence" value="ECO:0007669"/>
    <property type="project" value="UniProtKB-ARBA"/>
</dbReference>
<dbReference type="SUPFAM" id="SSF53474">
    <property type="entry name" value="alpha/beta-Hydrolases"/>
    <property type="match status" value="1"/>
</dbReference>
<dbReference type="PATRIC" id="fig|2041.4.peg.2799"/>
<proteinExistence type="predicted"/>
<dbReference type="InterPro" id="IPR029058">
    <property type="entry name" value="AB_hydrolase_fold"/>
</dbReference>
<dbReference type="Proteomes" id="UP000067689">
    <property type="component" value="Chromosome"/>
</dbReference>
<dbReference type="Gene3D" id="3.40.50.1820">
    <property type="entry name" value="alpha/beta hydrolase"/>
    <property type="match status" value="1"/>
</dbReference>
<dbReference type="RefSeq" id="WP_067859681.1">
    <property type="nucleotide sequence ID" value="NZ_CP011502.1"/>
</dbReference>
<dbReference type="OrthoDB" id="5422338at2"/>
<keyword evidence="1" id="KW-0732">Signal</keyword>
<dbReference type="PANTHER" id="PTHR43689:SF8">
    <property type="entry name" value="ALPHA_BETA-HYDROLASES SUPERFAMILY PROTEIN"/>
    <property type="match status" value="1"/>
</dbReference>
<name>A0A0U4CR81_9ACTN</name>